<protein>
    <submittedName>
        <fullName evidence="2">Acyl carrier protein</fullName>
    </submittedName>
</protein>
<reference evidence="2 3" key="1">
    <citation type="submission" date="2018-12" db="EMBL/GenBank/DDBJ databases">
        <authorList>
            <person name="Li S."/>
            <person name="Yang R."/>
            <person name="Chen G."/>
            <person name="Zou L."/>
            <person name="Zhang C."/>
            <person name="Chen Y."/>
            <person name="Liu Z."/>
            <person name="Li Y."/>
            <person name="Yan Y."/>
            <person name="Huang M."/>
            <person name="Chen T."/>
        </authorList>
    </citation>
    <scope>NUCLEOTIDE SEQUENCE [LARGE SCALE GENOMIC DNA]</scope>
    <source>
        <strain evidence="2 3">1257</strain>
    </source>
</reference>
<dbReference type="InterPro" id="IPR009081">
    <property type="entry name" value="PP-bd_ACP"/>
</dbReference>
<dbReference type="InterPro" id="IPR036736">
    <property type="entry name" value="ACP-like_sf"/>
</dbReference>
<gene>
    <name evidence="2" type="ORF">EJA05_13580</name>
</gene>
<feature type="domain" description="Carrier" evidence="1">
    <location>
        <begin position="1"/>
        <end position="77"/>
    </location>
</feature>
<dbReference type="OrthoDB" id="6905271at2"/>
<dbReference type="Pfam" id="PF00550">
    <property type="entry name" value="PP-binding"/>
    <property type="match status" value="1"/>
</dbReference>
<evidence type="ECO:0000259" key="1">
    <source>
        <dbReference type="PROSITE" id="PS50075"/>
    </source>
</evidence>
<dbReference type="Gene3D" id="1.10.1200.10">
    <property type="entry name" value="ACP-like"/>
    <property type="match status" value="1"/>
</dbReference>
<accession>A0A3S8UK12</accession>
<dbReference type="EMBL" id="CP034338">
    <property type="protein sequence ID" value="AZL68700.1"/>
    <property type="molecule type" value="Genomic_DNA"/>
</dbReference>
<evidence type="ECO:0000313" key="3">
    <source>
        <dbReference type="Proteomes" id="UP000268230"/>
    </source>
</evidence>
<dbReference type="SUPFAM" id="SSF47336">
    <property type="entry name" value="ACP-like"/>
    <property type="match status" value="1"/>
</dbReference>
<dbReference type="PROSITE" id="PS50075">
    <property type="entry name" value="CARRIER"/>
    <property type="match status" value="1"/>
</dbReference>
<name>A0A3S8UK12_9PSED</name>
<dbReference type="Proteomes" id="UP000268230">
    <property type="component" value="Chromosome"/>
</dbReference>
<organism evidence="2 3">
    <name type="scientific">Pseudomonas entomophila</name>
    <dbReference type="NCBI Taxonomy" id="312306"/>
    <lineage>
        <taxon>Bacteria</taxon>
        <taxon>Pseudomonadati</taxon>
        <taxon>Pseudomonadota</taxon>
        <taxon>Gammaproteobacteria</taxon>
        <taxon>Pseudomonadales</taxon>
        <taxon>Pseudomonadaceae</taxon>
        <taxon>Pseudomonas</taxon>
    </lineage>
</organism>
<dbReference type="AlphaFoldDB" id="A0A3S8UK12"/>
<evidence type="ECO:0000313" key="2">
    <source>
        <dbReference type="EMBL" id="AZL68700.1"/>
    </source>
</evidence>
<dbReference type="KEGG" id="pory:EJA05_13580"/>
<proteinExistence type="predicted"/>
<sequence>MSEQALKQQLAEIIENVVGTPVAHDDLLIESGLVDSMTAVDIVMAVKNAFGVKVPATEIDEHLESLDALAAFVQNNR</sequence>